<evidence type="ECO:0000313" key="1">
    <source>
        <dbReference type="EMBL" id="KAE8153144.1"/>
    </source>
</evidence>
<dbReference type="AlphaFoldDB" id="A0A5N6U3J4"/>
<dbReference type="Proteomes" id="UP000325780">
    <property type="component" value="Unassembled WGS sequence"/>
</dbReference>
<sequence length="345" mass="40311">MPASLLDLPSELINHIIHLVLIYEDTPRPCPEPPYEYHVSWYRDSHDCLTQNAFGPKHVKYWKGQERRHKRWFSNPLALLLVNRRISQMTRWRLDRLPRSCALDVMLLGETYLLPTWISLPAPCRQIEDLTATIRIVGNSLTLNGRQHRFYPGEEGSPPLILWSFYYLLERFLEVGPLAEHRQPEPRPRLKRMPFTINRLTLNCVSCPQKYKVAPPDMSIWTWMEGSNSDTEPAGRYEGVLFLLMRPDWLARLINEYIGYLLGMDSDMALYGAMLYEYVGSIRVCIDGEVLKEYHLDRRLKDLNYTSLGDVHGDSWRQTRWLPPFAQWKKRVGCARARAGLPVLS</sequence>
<organism evidence="1 2">
    <name type="scientific">Aspergillus avenaceus</name>
    <dbReference type="NCBI Taxonomy" id="36643"/>
    <lineage>
        <taxon>Eukaryota</taxon>
        <taxon>Fungi</taxon>
        <taxon>Dikarya</taxon>
        <taxon>Ascomycota</taxon>
        <taxon>Pezizomycotina</taxon>
        <taxon>Eurotiomycetes</taxon>
        <taxon>Eurotiomycetidae</taxon>
        <taxon>Eurotiales</taxon>
        <taxon>Aspergillaceae</taxon>
        <taxon>Aspergillus</taxon>
        <taxon>Aspergillus subgen. Circumdati</taxon>
    </lineage>
</organism>
<reference evidence="1 2" key="1">
    <citation type="submission" date="2019-04" db="EMBL/GenBank/DDBJ databases">
        <title>Friends and foes A comparative genomics study of 23 Aspergillus species from section Flavi.</title>
        <authorList>
            <consortium name="DOE Joint Genome Institute"/>
            <person name="Kjaerbolling I."/>
            <person name="Vesth T."/>
            <person name="Frisvad J.C."/>
            <person name="Nybo J.L."/>
            <person name="Theobald S."/>
            <person name="Kildgaard S."/>
            <person name="Isbrandt T."/>
            <person name="Kuo A."/>
            <person name="Sato A."/>
            <person name="Lyhne E.K."/>
            <person name="Kogle M.E."/>
            <person name="Wiebenga A."/>
            <person name="Kun R.S."/>
            <person name="Lubbers R.J."/>
            <person name="Makela M.R."/>
            <person name="Barry K."/>
            <person name="Chovatia M."/>
            <person name="Clum A."/>
            <person name="Daum C."/>
            <person name="Haridas S."/>
            <person name="He G."/>
            <person name="LaButti K."/>
            <person name="Lipzen A."/>
            <person name="Mondo S."/>
            <person name="Riley R."/>
            <person name="Salamov A."/>
            <person name="Simmons B.A."/>
            <person name="Magnuson J.K."/>
            <person name="Henrissat B."/>
            <person name="Mortensen U.H."/>
            <person name="Larsen T.O."/>
            <person name="Devries R.P."/>
            <person name="Grigoriev I.V."/>
            <person name="Machida M."/>
            <person name="Baker S.E."/>
            <person name="Andersen M.R."/>
        </authorList>
    </citation>
    <scope>NUCLEOTIDE SEQUENCE [LARGE SCALE GENOMIC DNA]</scope>
    <source>
        <strain evidence="1 2">IBT 18842</strain>
    </source>
</reference>
<proteinExistence type="predicted"/>
<dbReference type="OrthoDB" id="2823490at2759"/>
<dbReference type="EMBL" id="ML742043">
    <property type="protein sequence ID" value="KAE8153144.1"/>
    <property type="molecule type" value="Genomic_DNA"/>
</dbReference>
<name>A0A5N6U3J4_ASPAV</name>
<accession>A0A5N6U3J4</accession>
<keyword evidence="2" id="KW-1185">Reference proteome</keyword>
<gene>
    <name evidence="1" type="ORF">BDV25DRAFT_150019</name>
</gene>
<evidence type="ECO:0000313" key="2">
    <source>
        <dbReference type="Proteomes" id="UP000325780"/>
    </source>
</evidence>
<protein>
    <submittedName>
        <fullName evidence="1">Uncharacterized protein</fullName>
    </submittedName>
</protein>